<dbReference type="RefSeq" id="WP_197705718.1">
    <property type="nucleotide sequence ID" value="NZ_AP018042.1"/>
</dbReference>
<gene>
    <name evidence="4" type="ORF">ALGA_1273</name>
</gene>
<evidence type="ECO:0000313" key="4">
    <source>
        <dbReference type="EMBL" id="BAX79658.1"/>
    </source>
</evidence>
<dbReference type="PANTHER" id="PTHR46969:SF1">
    <property type="entry name" value="BIFUNCTIONAL PROTEIN HLDE"/>
    <property type="match status" value="1"/>
</dbReference>
<evidence type="ECO:0000256" key="1">
    <source>
        <dbReference type="ARBA" id="ARBA00022679"/>
    </source>
</evidence>
<dbReference type="KEGG" id="mbas:ALGA_1273"/>
<reference evidence="5" key="2">
    <citation type="journal article" date="2020" name="Antonie Van Leeuwenhoek">
        <title>Labilibaculum antarcticum sp. nov., a novel facultative anaerobic, psychrotorelant bacterium isolated from marine sediment of Antarctica.</title>
        <authorList>
            <person name="Watanabe M."/>
            <person name="Kojima H."/>
            <person name="Fukui M."/>
        </authorList>
    </citation>
    <scope>NUCLEOTIDE SEQUENCE [LARGE SCALE GENOMIC DNA]</scope>
    <source>
        <strain evidence="5">SPP2</strain>
    </source>
</reference>
<dbReference type="InterPro" id="IPR002173">
    <property type="entry name" value="Carboh/pur_kinase_PfkB_CS"/>
</dbReference>
<dbReference type="PROSITE" id="PS00583">
    <property type="entry name" value="PFKB_KINASES_1"/>
    <property type="match status" value="1"/>
</dbReference>
<proteinExistence type="predicted"/>
<dbReference type="GO" id="GO:0005829">
    <property type="term" value="C:cytosol"/>
    <property type="evidence" value="ECO:0007669"/>
    <property type="project" value="TreeGrafter"/>
</dbReference>
<sequence>MNIIELEQIFESFSKLNVLIIGDVMVDAYVWGKVDRISPEAPVPIVSCVRRESRLGGAANVALNIKSLGAKPILCSVIGDDDKGKEFLNLLTEIQEEHYGIVVSNKRRTTVKTRFISDNQHLIRVDEEDTHELADEIETEFINHIKSVIDKHEIHAIIFEDYDKGVITKNLIEEITNLANKREIPVAVDPKKRHYSDYKNVSLFKPNFKEFVEGSNLLLEKGDIQGLFVEAKKFQNEMGIKKLFITLSELGVFISNEKTYEHIPAVVRQIADVSGAGDTVISVATLCLAAGMNARGIAAISNLAGGIVCEIPVVVPIDKDQLLAESSKIVDKL</sequence>
<dbReference type="EMBL" id="AP018042">
    <property type="protein sequence ID" value="BAX79658.1"/>
    <property type="molecule type" value="Genomic_DNA"/>
</dbReference>
<keyword evidence="2 4" id="KW-0418">Kinase</keyword>
<evidence type="ECO:0000256" key="2">
    <source>
        <dbReference type="ARBA" id="ARBA00022777"/>
    </source>
</evidence>
<dbReference type="InterPro" id="IPR011611">
    <property type="entry name" value="PfkB_dom"/>
</dbReference>
<protein>
    <submittedName>
        <fullName evidence="4">Carbohydrate kinase</fullName>
    </submittedName>
</protein>
<dbReference type="InterPro" id="IPR029056">
    <property type="entry name" value="Ribokinase-like"/>
</dbReference>
<dbReference type="Gene3D" id="3.40.1190.20">
    <property type="match status" value="1"/>
</dbReference>
<reference evidence="4 5" key="1">
    <citation type="journal article" date="2018" name="Mar. Genomics">
        <title>Complete genome sequence of Marinifilaceae bacterium strain SPP2, isolated from the Antarctic marine sediment.</title>
        <authorList>
            <person name="Watanabe M."/>
            <person name="Kojima H."/>
            <person name="Fukui M."/>
        </authorList>
    </citation>
    <scope>NUCLEOTIDE SEQUENCE [LARGE SCALE GENOMIC DNA]</scope>
    <source>
        <strain evidence="4 5">SPP2</strain>
    </source>
</reference>
<evidence type="ECO:0000259" key="3">
    <source>
        <dbReference type="Pfam" id="PF00294"/>
    </source>
</evidence>
<dbReference type="SUPFAM" id="SSF53613">
    <property type="entry name" value="Ribokinase-like"/>
    <property type="match status" value="1"/>
</dbReference>
<dbReference type="InterPro" id="IPR011913">
    <property type="entry name" value="RfaE_dom_I"/>
</dbReference>
<dbReference type="Proteomes" id="UP000218267">
    <property type="component" value="Chromosome"/>
</dbReference>
<dbReference type="Pfam" id="PF00294">
    <property type="entry name" value="PfkB"/>
    <property type="match status" value="1"/>
</dbReference>
<keyword evidence="5" id="KW-1185">Reference proteome</keyword>
<name>A0A1Y1CH02_9BACT</name>
<keyword evidence="1" id="KW-0808">Transferase</keyword>
<feature type="domain" description="Carbohydrate kinase PfkB" evidence="3">
    <location>
        <begin position="17"/>
        <end position="310"/>
    </location>
</feature>
<dbReference type="GO" id="GO:0033786">
    <property type="term" value="F:heptose-1-phosphate adenylyltransferase activity"/>
    <property type="evidence" value="ECO:0007669"/>
    <property type="project" value="TreeGrafter"/>
</dbReference>
<evidence type="ECO:0000313" key="5">
    <source>
        <dbReference type="Proteomes" id="UP000218267"/>
    </source>
</evidence>
<organism evidence="4 5">
    <name type="scientific">Labilibaculum antarcticum</name>
    <dbReference type="NCBI Taxonomy" id="1717717"/>
    <lineage>
        <taxon>Bacteria</taxon>
        <taxon>Pseudomonadati</taxon>
        <taxon>Bacteroidota</taxon>
        <taxon>Bacteroidia</taxon>
        <taxon>Marinilabiliales</taxon>
        <taxon>Marinifilaceae</taxon>
        <taxon>Labilibaculum</taxon>
    </lineage>
</organism>
<dbReference type="GO" id="GO:0033785">
    <property type="term" value="F:heptose 7-phosphate kinase activity"/>
    <property type="evidence" value="ECO:0007669"/>
    <property type="project" value="TreeGrafter"/>
</dbReference>
<dbReference type="CDD" id="cd01172">
    <property type="entry name" value="RfaE_like"/>
    <property type="match status" value="1"/>
</dbReference>
<dbReference type="PANTHER" id="PTHR46969">
    <property type="entry name" value="BIFUNCTIONAL PROTEIN HLDE"/>
    <property type="match status" value="1"/>
</dbReference>
<accession>A0A1Y1CH02</accession>
<dbReference type="GO" id="GO:0016773">
    <property type="term" value="F:phosphotransferase activity, alcohol group as acceptor"/>
    <property type="evidence" value="ECO:0007669"/>
    <property type="project" value="InterPro"/>
</dbReference>
<dbReference type="AlphaFoldDB" id="A0A1Y1CH02"/>